<evidence type="ECO:0008006" key="3">
    <source>
        <dbReference type="Google" id="ProtNLM"/>
    </source>
</evidence>
<dbReference type="RefSeq" id="WP_248736069.1">
    <property type="nucleotide sequence ID" value="NZ_CALBWS010000020.1"/>
</dbReference>
<sequence length="177" mass="20088">MNKRTKQLILACLVPVLILLGMCFNPLLTLVKGEEITLQTIPVDPSDLFRGDYVTLRYDAEEVPKQLVEQEVLDETMGWGRNRVVYVLLEKKNGVHTPVKVTLHKPEKGIFLKGNLDFIGTNRNGNEVAFIKYSLDKYYIEDNTGTEWEKASTKGEIWAKAKVNNGYAILTGIEMKK</sequence>
<gene>
    <name evidence="1" type="ORF">BACCIP111895_02975</name>
</gene>
<comment type="caution">
    <text evidence="1">The sequence shown here is derived from an EMBL/GenBank/DDBJ whole genome shotgun (WGS) entry which is preliminary data.</text>
</comment>
<dbReference type="Proteomes" id="UP000838308">
    <property type="component" value="Unassembled WGS sequence"/>
</dbReference>
<dbReference type="InterPro" id="IPR025833">
    <property type="entry name" value="GDYXXLXY"/>
</dbReference>
<organism evidence="1 2">
    <name type="scientific">Neobacillus rhizosphaerae</name>
    <dbReference type="NCBI Taxonomy" id="2880965"/>
    <lineage>
        <taxon>Bacteria</taxon>
        <taxon>Bacillati</taxon>
        <taxon>Bacillota</taxon>
        <taxon>Bacilli</taxon>
        <taxon>Bacillales</taxon>
        <taxon>Bacillaceae</taxon>
        <taxon>Neobacillus</taxon>
    </lineage>
</organism>
<protein>
    <recommendedName>
        <fullName evidence="3">Membrane-anchored protein</fullName>
    </recommendedName>
</protein>
<evidence type="ECO:0000313" key="2">
    <source>
        <dbReference type="Proteomes" id="UP000838308"/>
    </source>
</evidence>
<keyword evidence="2" id="KW-1185">Reference proteome</keyword>
<proteinExistence type="predicted"/>
<dbReference type="Pfam" id="PF14345">
    <property type="entry name" value="GDYXXLXY"/>
    <property type="match status" value="1"/>
</dbReference>
<name>A0ABN8KTT8_9BACI</name>
<reference evidence="1" key="1">
    <citation type="submission" date="2022-04" db="EMBL/GenBank/DDBJ databases">
        <authorList>
            <person name="Criscuolo A."/>
        </authorList>
    </citation>
    <scope>NUCLEOTIDE SEQUENCE</scope>
    <source>
        <strain evidence="1">CIP111895</strain>
    </source>
</reference>
<evidence type="ECO:0000313" key="1">
    <source>
        <dbReference type="EMBL" id="CAH2715791.1"/>
    </source>
</evidence>
<dbReference type="EMBL" id="CALBWS010000020">
    <property type="protein sequence ID" value="CAH2715791.1"/>
    <property type="molecule type" value="Genomic_DNA"/>
</dbReference>
<accession>A0ABN8KTT8</accession>